<dbReference type="Pfam" id="PF01494">
    <property type="entry name" value="FAD_binding_3"/>
    <property type="match status" value="2"/>
</dbReference>
<dbReference type="GO" id="GO:0071949">
    <property type="term" value="F:FAD binding"/>
    <property type="evidence" value="ECO:0007669"/>
    <property type="project" value="InterPro"/>
</dbReference>
<organism evidence="6 7">
    <name type="scientific">Lunasporangiospora selenospora</name>
    <dbReference type="NCBI Taxonomy" id="979761"/>
    <lineage>
        <taxon>Eukaryota</taxon>
        <taxon>Fungi</taxon>
        <taxon>Fungi incertae sedis</taxon>
        <taxon>Mucoromycota</taxon>
        <taxon>Mortierellomycotina</taxon>
        <taxon>Mortierellomycetes</taxon>
        <taxon>Mortierellales</taxon>
        <taxon>Mortierellaceae</taxon>
        <taxon>Lunasporangiospora</taxon>
    </lineage>
</organism>
<reference evidence="6" key="1">
    <citation type="journal article" date="2020" name="Fungal Divers.">
        <title>Resolving the Mortierellaceae phylogeny through synthesis of multi-gene phylogenetics and phylogenomics.</title>
        <authorList>
            <person name="Vandepol N."/>
            <person name="Liber J."/>
            <person name="Desiro A."/>
            <person name="Na H."/>
            <person name="Kennedy M."/>
            <person name="Barry K."/>
            <person name="Grigoriev I.V."/>
            <person name="Miller A.N."/>
            <person name="O'Donnell K."/>
            <person name="Stajich J.E."/>
            <person name="Bonito G."/>
        </authorList>
    </citation>
    <scope>NUCLEOTIDE SEQUENCE</scope>
    <source>
        <strain evidence="6">KOD1015</strain>
    </source>
</reference>
<evidence type="ECO:0000313" key="6">
    <source>
        <dbReference type="EMBL" id="KAF9584337.1"/>
    </source>
</evidence>
<dbReference type="GO" id="GO:0016709">
    <property type="term" value="F:oxidoreductase activity, acting on paired donors, with incorporation or reduction of molecular oxygen, NAD(P)H as one donor, and incorporation of one atom of oxygen"/>
    <property type="evidence" value="ECO:0007669"/>
    <property type="project" value="UniProtKB-ARBA"/>
</dbReference>
<keyword evidence="4" id="KW-0560">Oxidoreductase</keyword>
<dbReference type="SUPFAM" id="SSF51905">
    <property type="entry name" value="FAD/NAD(P)-binding domain"/>
    <property type="match status" value="1"/>
</dbReference>
<accession>A0A9P6KGZ1</accession>
<dbReference type="OrthoDB" id="2690153at2759"/>
<dbReference type="InterPro" id="IPR050641">
    <property type="entry name" value="RIFMO-like"/>
</dbReference>
<keyword evidence="3" id="KW-0274">FAD</keyword>
<comment type="cofactor">
    <cofactor evidence="1">
        <name>FAD</name>
        <dbReference type="ChEBI" id="CHEBI:57692"/>
    </cofactor>
</comment>
<evidence type="ECO:0000256" key="3">
    <source>
        <dbReference type="ARBA" id="ARBA00022827"/>
    </source>
</evidence>
<evidence type="ECO:0000256" key="1">
    <source>
        <dbReference type="ARBA" id="ARBA00001974"/>
    </source>
</evidence>
<comment type="caution">
    <text evidence="6">The sequence shown here is derived from an EMBL/GenBank/DDBJ whole genome shotgun (WGS) entry which is preliminary data.</text>
</comment>
<dbReference type="PANTHER" id="PTHR43004">
    <property type="entry name" value="TRK SYSTEM POTASSIUM UPTAKE PROTEIN"/>
    <property type="match status" value="1"/>
</dbReference>
<protein>
    <recommendedName>
        <fullName evidence="5">FAD-binding domain-containing protein</fullName>
    </recommendedName>
</protein>
<keyword evidence="2" id="KW-0285">Flavoprotein</keyword>
<sequence length="176" mass="19385">MAPVYNITTTLEIPVLISGAGPVDLTAAYLLSMLNVPVRIKRQLYYLPMSKALSLRSRMLETFDMIGLIDSFTKRGHPISGFNFYFNGPYRIPITPSSVSKVLGMVELEVEDSTRENEYEMVQSKYLVAADGGQSAVQHKLNIPFEGGALDNNIFLADALIKTDSDAADFTKGTLL</sequence>
<gene>
    <name evidence="6" type="ORF">BGW38_006829</name>
</gene>
<dbReference type="Gene3D" id="3.50.50.60">
    <property type="entry name" value="FAD/NAD(P)-binding domain"/>
    <property type="match status" value="2"/>
</dbReference>
<name>A0A9P6KGZ1_9FUNG</name>
<proteinExistence type="predicted"/>
<evidence type="ECO:0000313" key="7">
    <source>
        <dbReference type="Proteomes" id="UP000780801"/>
    </source>
</evidence>
<feature type="domain" description="FAD-binding" evidence="5">
    <location>
        <begin position="110"/>
        <end position="158"/>
    </location>
</feature>
<dbReference type="Proteomes" id="UP000780801">
    <property type="component" value="Unassembled WGS sequence"/>
</dbReference>
<evidence type="ECO:0000256" key="2">
    <source>
        <dbReference type="ARBA" id="ARBA00022630"/>
    </source>
</evidence>
<feature type="domain" description="FAD-binding" evidence="5">
    <location>
        <begin position="13"/>
        <end position="89"/>
    </location>
</feature>
<dbReference type="InterPro" id="IPR002938">
    <property type="entry name" value="FAD-bd"/>
</dbReference>
<dbReference type="AlphaFoldDB" id="A0A9P6KGZ1"/>
<keyword evidence="7" id="KW-1185">Reference proteome</keyword>
<dbReference type="InterPro" id="IPR036188">
    <property type="entry name" value="FAD/NAD-bd_sf"/>
</dbReference>
<dbReference type="PANTHER" id="PTHR43004:SF19">
    <property type="entry name" value="BINDING MONOOXYGENASE, PUTATIVE (JCVI)-RELATED"/>
    <property type="match status" value="1"/>
</dbReference>
<dbReference type="EMBL" id="JAABOA010000441">
    <property type="protein sequence ID" value="KAF9584337.1"/>
    <property type="molecule type" value="Genomic_DNA"/>
</dbReference>
<evidence type="ECO:0000256" key="4">
    <source>
        <dbReference type="ARBA" id="ARBA00023002"/>
    </source>
</evidence>
<evidence type="ECO:0000259" key="5">
    <source>
        <dbReference type="Pfam" id="PF01494"/>
    </source>
</evidence>